<evidence type="ECO:0000313" key="1">
    <source>
        <dbReference type="EMBL" id="KAJ3535773.1"/>
    </source>
</evidence>
<dbReference type="Proteomes" id="UP001148629">
    <property type="component" value="Unassembled WGS sequence"/>
</dbReference>
<sequence length="480" mass="54012">MTLKLIIVGASITGLSLANMIEELSLDIEFVVLEAYPRIAPQVGASIGLLPNGLRILDQLGCYERIRSIAGNFYLKTVMRNSQGHLLTESRGASVSERLEERTGYPSLFIDRQMLLQVLYDNLKQKSRVIPGKRVIRADLDSDRARVHTEDGSTYEGDLVVGADGVHSIIRREMWRIASEVESNPFLPDEGSRLKSKTRCIFGISKTPDRYPSATQHAVFYDGWSYLTVSGPGDRLYWFLFCAMPRMAYGKDIPRWSKEDETKLAVQHASDRITDGVTFADVYNNRQVSTLVSLEEHVFSRWHFGRFITIGDSAHKVHPITAQGGNGAMESAAALVNALSSRLQNTQNLSPDDIEAVFSEVQSRRFRRAEDIVKEGEMIQSIVNQQYPFSALMINYLVPVFGDRLFFDGWLKNSVGGLRVEGLPLPQRSKNKAFKDELMTTNSNDRYWKLWSITIGLGSLLASWFLLHGGRMPTTFMKLG</sequence>
<accession>A0ACC1SB32</accession>
<gene>
    <name evidence="1" type="ORF">NM208_g6995</name>
</gene>
<proteinExistence type="predicted"/>
<dbReference type="EMBL" id="JANRMS010000688">
    <property type="protein sequence ID" value="KAJ3535773.1"/>
    <property type="molecule type" value="Genomic_DNA"/>
</dbReference>
<reference evidence="1" key="1">
    <citation type="submission" date="2022-08" db="EMBL/GenBank/DDBJ databases">
        <title>Genome Sequence of Fusarium decemcellulare.</title>
        <authorList>
            <person name="Buettner E."/>
        </authorList>
    </citation>
    <scope>NUCLEOTIDE SEQUENCE</scope>
    <source>
        <strain evidence="1">Babe19</strain>
    </source>
</reference>
<organism evidence="1 2">
    <name type="scientific">Fusarium decemcellulare</name>
    <dbReference type="NCBI Taxonomy" id="57161"/>
    <lineage>
        <taxon>Eukaryota</taxon>
        <taxon>Fungi</taxon>
        <taxon>Dikarya</taxon>
        <taxon>Ascomycota</taxon>
        <taxon>Pezizomycotina</taxon>
        <taxon>Sordariomycetes</taxon>
        <taxon>Hypocreomycetidae</taxon>
        <taxon>Hypocreales</taxon>
        <taxon>Nectriaceae</taxon>
        <taxon>Fusarium</taxon>
        <taxon>Fusarium decemcellulare species complex</taxon>
    </lineage>
</organism>
<comment type="caution">
    <text evidence="1">The sequence shown here is derived from an EMBL/GenBank/DDBJ whole genome shotgun (WGS) entry which is preliminary data.</text>
</comment>
<keyword evidence="2" id="KW-1185">Reference proteome</keyword>
<name>A0ACC1SB32_9HYPO</name>
<protein>
    <submittedName>
        <fullName evidence="1">Uncharacterized protein</fullName>
    </submittedName>
</protein>
<evidence type="ECO:0000313" key="2">
    <source>
        <dbReference type="Proteomes" id="UP001148629"/>
    </source>
</evidence>